<organism evidence="1 2">
    <name type="scientific">Candidatus Nitrosocosmicus oleophilus</name>
    <dbReference type="NCBI Taxonomy" id="1353260"/>
    <lineage>
        <taxon>Archaea</taxon>
        <taxon>Nitrososphaerota</taxon>
        <taxon>Nitrososphaeria</taxon>
        <taxon>Nitrososphaerales</taxon>
        <taxon>Nitrososphaeraceae</taxon>
        <taxon>Candidatus Nitrosocosmicus</taxon>
    </lineage>
</organism>
<dbReference type="EMBL" id="CP012850">
    <property type="protein sequence ID" value="ALI35213.1"/>
    <property type="molecule type" value="Genomic_DNA"/>
</dbReference>
<dbReference type="AlphaFoldDB" id="A0A654LY20"/>
<dbReference type="OrthoDB" id="13288at2157"/>
<gene>
    <name evidence="1" type="ORF">NMY3_01008</name>
</gene>
<dbReference type="KEGG" id="taa:NMY3_01008"/>
<dbReference type="GeneID" id="60421129"/>
<protein>
    <submittedName>
        <fullName evidence="1">Uncharacterized protein</fullName>
    </submittedName>
</protein>
<evidence type="ECO:0000313" key="1">
    <source>
        <dbReference type="EMBL" id="ALI35213.1"/>
    </source>
</evidence>
<dbReference type="Proteomes" id="UP000058925">
    <property type="component" value="Chromosome"/>
</dbReference>
<keyword evidence="2" id="KW-1185">Reference proteome</keyword>
<reference evidence="2" key="1">
    <citation type="submission" date="2015-10" db="EMBL/GenBank/DDBJ databases">
        <title>Niche specialization of a soil ammonia-oxidizing archaeon, Candidatus Nitrosocosmicus oleophilus.</title>
        <authorList>
            <person name="Jung M.-Y."/>
            <person name="Rhee S.-K."/>
        </authorList>
    </citation>
    <scope>NUCLEOTIDE SEQUENCE [LARGE SCALE GENOMIC DNA]</scope>
    <source>
        <strain evidence="2">MY3</strain>
    </source>
</reference>
<name>A0A654LY20_9ARCH</name>
<proteinExistence type="predicted"/>
<accession>A0A654LY20</accession>
<evidence type="ECO:0000313" key="2">
    <source>
        <dbReference type="Proteomes" id="UP000058925"/>
    </source>
</evidence>
<dbReference type="RefSeq" id="WP_196817732.1">
    <property type="nucleotide sequence ID" value="NZ_CP012850.1"/>
</dbReference>
<sequence length="163" mass="17495">MKFASKLFLLPFLFVLMTSLFTLTCFGSELDSKLSNDTYTGTNFSKTSQIDLTSKGSINNSSSALGKEESKGALIVKVTTLNGGQGRNFSSDFIVNIHANDPVPDVFKGNVSGTVIKLSMGMYSVTTSSIPNYNTSFSSDCNGGIMKVETKNCNIVMTYSKTG</sequence>